<reference evidence="1 2" key="1">
    <citation type="submission" date="2018-06" db="EMBL/GenBank/DDBJ databases">
        <title>Spirosoma sp. HMF3257 Genome sequencing and assembly.</title>
        <authorList>
            <person name="Kang H."/>
            <person name="Cha I."/>
            <person name="Kim H."/>
            <person name="Kang J."/>
            <person name="Joh K."/>
        </authorList>
    </citation>
    <scope>NUCLEOTIDE SEQUENCE [LARGE SCALE GENOMIC DNA]</scope>
    <source>
        <strain evidence="1 2">HMF3257</strain>
    </source>
</reference>
<organism evidence="1 2">
    <name type="scientific">Spirosoma telluris</name>
    <dbReference type="NCBI Taxonomy" id="2183553"/>
    <lineage>
        <taxon>Bacteria</taxon>
        <taxon>Pseudomonadati</taxon>
        <taxon>Bacteroidota</taxon>
        <taxon>Cytophagia</taxon>
        <taxon>Cytophagales</taxon>
        <taxon>Cytophagaceae</taxon>
        <taxon>Spirosoma</taxon>
    </lineage>
</organism>
<comment type="caution">
    <text evidence="1">The sequence shown here is derived from an EMBL/GenBank/DDBJ whole genome shotgun (WGS) entry which is preliminary data.</text>
</comment>
<gene>
    <name evidence="1" type="ORF">HMF3257_37875</name>
</gene>
<dbReference type="RefSeq" id="WP_111350968.1">
    <property type="nucleotide sequence ID" value="NZ_QLII01000002.1"/>
</dbReference>
<sequence length="138" mass="16036">MLSLEEKRKIFSQKKQKIDPKTRKIVAGFINTSFAQFEVWFNASAFDQGCHYCGTTNERCRQLYDSQRNGIRPDATRGGKRGKRLELDRKDPNQSYDVLDNVVWCCYWCNNAKSNFFTEQEFLPIAQAIGVALREIKV</sequence>
<dbReference type="Gene3D" id="3.30.40.220">
    <property type="match status" value="1"/>
</dbReference>
<evidence type="ECO:0000313" key="2">
    <source>
        <dbReference type="Proteomes" id="UP000249016"/>
    </source>
</evidence>
<accession>A0A327NFX6</accession>
<dbReference type="OrthoDB" id="839292at2"/>
<evidence type="ECO:0000313" key="1">
    <source>
        <dbReference type="EMBL" id="RAI73159.1"/>
    </source>
</evidence>
<keyword evidence="2" id="KW-1185">Reference proteome</keyword>
<dbReference type="EMBL" id="QLII01000002">
    <property type="protein sequence ID" value="RAI73159.1"/>
    <property type="molecule type" value="Genomic_DNA"/>
</dbReference>
<dbReference type="Proteomes" id="UP000249016">
    <property type="component" value="Unassembled WGS sequence"/>
</dbReference>
<proteinExistence type="predicted"/>
<name>A0A327NFX6_9BACT</name>
<dbReference type="AlphaFoldDB" id="A0A327NFX6"/>
<evidence type="ECO:0008006" key="3">
    <source>
        <dbReference type="Google" id="ProtNLM"/>
    </source>
</evidence>
<protein>
    <recommendedName>
        <fullName evidence="3">HNH endonuclease</fullName>
    </recommendedName>
</protein>